<name>A0A0A0EAQ6_9RHOB</name>
<evidence type="ECO:0000256" key="3">
    <source>
        <dbReference type="ARBA" id="ARBA00023015"/>
    </source>
</evidence>
<comment type="caution">
    <text evidence="7">The sequence shown here is derived from an EMBL/GenBank/DDBJ whole genome shotgun (WGS) entry which is preliminary data.</text>
</comment>
<organism evidence="7 8">
    <name type="scientific">Pseudooceanicola atlanticus</name>
    <dbReference type="NCBI Taxonomy" id="1461694"/>
    <lineage>
        <taxon>Bacteria</taxon>
        <taxon>Pseudomonadati</taxon>
        <taxon>Pseudomonadota</taxon>
        <taxon>Alphaproteobacteria</taxon>
        <taxon>Rhodobacterales</taxon>
        <taxon>Paracoccaceae</taxon>
        <taxon>Pseudooceanicola</taxon>
    </lineage>
</organism>
<proteinExistence type="inferred from homology"/>
<dbReference type="InterPro" id="IPR015422">
    <property type="entry name" value="PyrdxlP-dep_Trfase_small"/>
</dbReference>
<dbReference type="InterPro" id="IPR000524">
    <property type="entry name" value="Tscrpt_reg_HTH_GntR"/>
</dbReference>
<dbReference type="EMBL" id="AQQX01000009">
    <property type="protein sequence ID" value="KGM47564.1"/>
    <property type="molecule type" value="Genomic_DNA"/>
</dbReference>
<dbReference type="PANTHER" id="PTHR46577:SF2">
    <property type="entry name" value="TRANSCRIPTIONAL REGULATORY PROTEIN"/>
    <property type="match status" value="1"/>
</dbReference>
<dbReference type="eggNOG" id="COG1167">
    <property type="taxonomic scope" value="Bacteria"/>
</dbReference>
<accession>A0A0A0EAQ6</accession>
<dbReference type="InterPro" id="IPR051446">
    <property type="entry name" value="HTH_trans_reg/aminotransferase"/>
</dbReference>
<keyword evidence="8" id="KW-1185">Reference proteome</keyword>
<reference evidence="7 8" key="1">
    <citation type="journal article" date="2015" name="Antonie Van Leeuwenhoek">
        <title>Pseudooceanicola atlanticus gen. nov. sp. nov., isolated from surface seawater of the Atlantic Ocean and reclassification of Oceanicola batsensis, Oceanicola marinus, Oceanicola nitratireducens, Oceanicola nanhaiensis, Oceanicola antarcticus and Oceanicola flagellatus, as Pseudooceanicola batsensis comb. nov., Pseudooceanicola marinus comb. nov., Pseudooceanicola nitratireducens comb. nov., Pseudooceanicola nanhaiensis comb. nov., Pseudooceanicola antarcticus comb. nov., and Pseudooceanicola flagellatus comb. nov.</title>
        <authorList>
            <person name="Lai Q."/>
            <person name="Li G."/>
            <person name="Liu X."/>
            <person name="Du Y."/>
            <person name="Sun F."/>
            <person name="Shao Z."/>
        </authorList>
    </citation>
    <scope>NUCLEOTIDE SEQUENCE [LARGE SCALE GENOMIC DNA]</scope>
    <source>
        <strain evidence="7 8">22II-s11g</strain>
    </source>
</reference>
<dbReference type="CDD" id="cd07377">
    <property type="entry name" value="WHTH_GntR"/>
    <property type="match status" value="1"/>
</dbReference>
<dbReference type="Gene3D" id="3.40.640.10">
    <property type="entry name" value="Type I PLP-dependent aspartate aminotransferase-like (Major domain)"/>
    <property type="match status" value="1"/>
</dbReference>
<dbReference type="AlphaFoldDB" id="A0A0A0EAQ6"/>
<dbReference type="InterPro" id="IPR036390">
    <property type="entry name" value="WH_DNA-bd_sf"/>
</dbReference>
<dbReference type="Gene3D" id="1.10.10.10">
    <property type="entry name" value="Winged helix-like DNA-binding domain superfamily/Winged helix DNA-binding domain"/>
    <property type="match status" value="1"/>
</dbReference>
<dbReference type="SUPFAM" id="SSF46785">
    <property type="entry name" value="Winged helix' DNA-binding domain"/>
    <property type="match status" value="1"/>
</dbReference>
<keyword evidence="3" id="KW-0805">Transcription regulation</keyword>
<dbReference type="InterPro" id="IPR015421">
    <property type="entry name" value="PyrdxlP-dep_Trfase_major"/>
</dbReference>
<dbReference type="CDD" id="cd00609">
    <property type="entry name" value="AAT_like"/>
    <property type="match status" value="1"/>
</dbReference>
<dbReference type="Pfam" id="PF00392">
    <property type="entry name" value="GntR"/>
    <property type="match status" value="1"/>
</dbReference>
<dbReference type="Proteomes" id="UP000030004">
    <property type="component" value="Unassembled WGS sequence"/>
</dbReference>
<keyword evidence="5" id="KW-0804">Transcription</keyword>
<dbReference type="Gene3D" id="3.90.1150.10">
    <property type="entry name" value="Aspartate Aminotransferase, domain 1"/>
    <property type="match status" value="1"/>
</dbReference>
<feature type="domain" description="HTH gntR-type" evidence="6">
    <location>
        <begin position="9"/>
        <end position="77"/>
    </location>
</feature>
<dbReference type="Pfam" id="PF00155">
    <property type="entry name" value="Aminotran_1_2"/>
    <property type="match status" value="1"/>
</dbReference>
<evidence type="ECO:0000256" key="2">
    <source>
        <dbReference type="ARBA" id="ARBA00022898"/>
    </source>
</evidence>
<dbReference type="SMART" id="SM00345">
    <property type="entry name" value="HTH_GNTR"/>
    <property type="match status" value="1"/>
</dbReference>
<protein>
    <recommendedName>
        <fullName evidence="6">HTH gntR-type domain-containing protein</fullName>
    </recommendedName>
</protein>
<evidence type="ECO:0000256" key="5">
    <source>
        <dbReference type="ARBA" id="ARBA00023163"/>
    </source>
</evidence>
<keyword evidence="4" id="KW-0238">DNA-binding</keyword>
<gene>
    <name evidence="7" type="ORF">ATO9_17120</name>
</gene>
<keyword evidence="2" id="KW-0663">Pyridoxal phosphate</keyword>
<evidence type="ECO:0000256" key="1">
    <source>
        <dbReference type="ARBA" id="ARBA00005384"/>
    </source>
</evidence>
<evidence type="ECO:0000256" key="4">
    <source>
        <dbReference type="ARBA" id="ARBA00023125"/>
    </source>
</evidence>
<dbReference type="InterPro" id="IPR004839">
    <property type="entry name" value="Aminotransferase_I/II_large"/>
</dbReference>
<comment type="similarity">
    <text evidence="1">In the C-terminal section; belongs to the class-I pyridoxal-phosphate-dependent aminotransferase family.</text>
</comment>
<evidence type="ECO:0000313" key="8">
    <source>
        <dbReference type="Proteomes" id="UP000030004"/>
    </source>
</evidence>
<dbReference type="GO" id="GO:0003700">
    <property type="term" value="F:DNA-binding transcription factor activity"/>
    <property type="evidence" value="ECO:0007669"/>
    <property type="project" value="InterPro"/>
</dbReference>
<dbReference type="InterPro" id="IPR036388">
    <property type="entry name" value="WH-like_DNA-bd_sf"/>
</dbReference>
<evidence type="ECO:0000259" key="6">
    <source>
        <dbReference type="PROSITE" id="PS50949"/>
    </source>
</evidence>
<dbReference type="GO" id="GO:0030170">
    <property type="term" value="F:pyridoxal phosphate binding"/>
    <property type="evidence" value="ECO:0007669"/>
    <property type="project" value="InterPro"/>
</dbReference>
<dbReference type="InterPro" id="IPR015424">
    <property type="entry name" value="PyrdxlP-dep_Trfase"/>
</dbReference>
<dbReference type="PROSITE" id="PS50949">
    <property type="entry name" value="HTH_GNTR"/>
    <property type="match status" value="1"/>
</dbReference>
<evidence type="ECO:0000313" key="7">
    <source>
        <dbReference type="EMBL" id="KGM47564.1"/>
    </source>
</evidence>
<dbReference type="SUPFAM" id="SSF53383">
    <property type="entry name" value="PLP-dependent transferases"/>
    <property type="match status" value="1"/>
</dbReference>
<dbReference type="GO" id="GO:0003677">
    <property type="term" value="F:DNA binding"/>
    <property type="evidence" value="ECO:0007669"/>
    <property type="project" value="UniProtKB-KW"/>
</dbReference>
<dbReference type="STRING" id="1461694.ATO9_17120"/>
<sequence length="452" mass="49565">MDTLTDMSQSKTDRIFESLRQQIETGDLAEGAKLMSLRQASDRYGASKNVIVTVYDRLVAHGLARSQRGSGFYVARVAPTIAEPTHLREASDTVSLLHVQLDRPYKVLTGDGRPPENWLMTNMPAVNLPTGEGGYGSPHGLMALRECIAASQIAAGITATPAQIVTTFGANNALDLVIRRFTRPGDTVLVDDPGYYPLFSKLKLSEVNVVGIPRTPRGPDPDALDRAAQTHRARLFFTQSLAQNPTGCSIDLPTAHAILKVADRHDLLVIDDDPFIDLPGLRGTRLAALDQFRRVIQIGSYSKIFSPSLRCGFLIAEPEIAASLAELKMILAVNSSTYTERLIAEAILSRRFAKLGASLKRRLDPEREEGVEKLTQLGFDLFAPPDHGLYGFVLLPDGLNDMEVSHEAAQQGILLAPGSLFRVSGVSDTPSIRVNWSRVQDSRFYSFMRKLL</sequence>
<dbReference type="PANTHER" id="PTHR46577">
    <property type="entry name" value="HTH-TYPE TRANSCRIPTIONAL REGULATORY PROTEIN GABR"/>
    <property type="match status" value="1"/>
</dbReference>